<dbReference type="InterPro" id="IPR036390">
    <property type="entry name" value="WH_DNA-bd_sf"/>
</dbReference>
<dbReference type="CDD" id="cd00090">
    <property type="entry name" value="HTH_ARSR"/>
    <property type="match status" value="1"/>
</dbReference>
<proteinExistence type="predicted"/>
<evidence type="ECO:0000256" key="3">
    <source>
        <dbReference type="ARBA" id="ARBA00023125"/>
    </source>
</evidence>
<dbReference type="RefSeq" id="WP_218139551.1">
    <property type="nucleotide sequence ID" value="NZ_FOHV01000058.1"/>
</dbReference>
<feature type="domain" description="HTH arsR-type" evidence="5">
    <location>
        <begin position="2"/>
        <end position="96"/>
    </location>
</feature>
<gene>
    <name evidence="6" type="ORF">SAMN02583745_02967</name>
</gene>
<evidence type="ECO:0000256" key="1">
    <source>
        <dbReference type="ARBA" id="ARBA00022849"/>
    </source>
</evidence>
<dbReference type="PANTHER" id="PTHR33154:SF18">
    <property type="entry name" value="ARSENICAL RESISTANCE OPERON REPRESSOR"/>
    <property type="match status" value="1"/>
</dbReference>
<dbReference type="GO" id="GO:0003700">
    <property type="term" value="F:DNA-binding transcription factor activity"/>
    <property type="evidence" value="ECO:0007669"/>
    <property type="project" value="InterPro"/>
</dbReference>
<sequence length="112" mass="12813">MEKATDIGTSSEFFKCLSDPYRLRCVLLILKHSELCVCDLMQILCLSQPKVSRYLSDLRKCNILTSQRRGQWVYYTLDKTLPDYAVKVLSVLAHSDIPGLPECLPLERTITC</sequence>
<dbReference type="Gene3D" id="1.10.10.10">
    <property type="entry name" value="Winged helix-like DNA-binding domain superfamily/Winged helix DNA-binding domain"/>
    <property type="match status" value="1"/>
</dbReference>
<dbReference type="AlphaFoldDB" id="A0A1I0G272"/>
<dbReference type="STRING" id="1123402.SAMN02583745_02967"/>
<dbReference type="SMART" id="SM00418">
    <property type="entry name" value="HTH_ARSR"/>
    <property type="match status" value="1"/>
</dbReference>
<keyword evidence="4" id="KW-0804">Transcription</keyword>
<keyword evidence="2" id="KW-0805">Transcription regulation</keyword>
<dbReference type="InterPro" id="IPR001845">
    <property type="entry name" value="HTH_ArsR_DNA-bd_dom"/>
</dbReference>
<dbReference type="PANTHER" id="PTHR33154">
    <property type="entry name" value="TRANSCRIPTIONAL REGULATOR, ARSR FAMILY"/>
    <property type="match status" value="1"/>
</dbReference>
<reference evidence="7" key="1">
    <citation type="submission" date="2016-10" db="EMBL/GenBank/DDBJ databases">
        <authorList>
            <person name="Varghese N."/>
            <person name="Submissions S."/>
        </authorList>
    </citation>
    <scope>NUCLEOTIDE SEQUENCE [LARGE SCALE GENOMIC DNA]</scope>
    <source>
        <strain evidence="7">DSM 18579</strain>
    </source>
</reference>
<dbReference type="GO" id="GO:0003677">
    <property type="term" value="F:DNA binding"/>
    <property type="evidence" value="ECO:0007669"/>
    <property type="project" value="UniProtKB-KW"/>
</dbReference>
<dbReference type="SUPFAM" id="SSF46785">
    <property type="entry name" value="Winged helix' DNA-binding domain"/>
    <property type="match status" value="1"/>
</dbReference>
<dbReference type="PROSITE" id="PS50987">
    <property type="entry name" value="HTH_ARSR_2"/>
    <property type="match status" value="1"/>
</dbReference>
<evidence type="ECO:0000313" key="6">
    <source>
        <dbReference type="EMBL" id="SET64918.1"/>
    </source>
</evidence>
<dbReference type="InterPro" id="IPR036388">
    <property type="entry name" value="WH-like_DNA-bd_sf"/>
</dbReference>
<dbReference type="InterPro" id="IPR051081">
    <property type="entry name" value="HTH_MetalResp_TranReg"/>
</dbReference>
<organism evidence="6 7">
    <name type="scientific">Thorsellia anophelis DSM 18579</name>
    <dbReference type="NCBI Taxonomy" id="1123402"/>
    <lineage>
        <taxon>Bacteria</taxon>
        <taxon>Pseudomonadati</taxon>
        <taxon>Pseudomonadota</taxon>
        <taxon>Gammaproteobacteria</taxon>
        <taxon>Enterobacterales</taxon>
        <taxon>Thorselliaceae</taxon>
        <taxon>Thorsellia</taxon>
    </lineage>
</organism>
<dbReference type="Proteomes" id="UP000242642">
    <property type="component" value="Unassembled WGS sequence"/>
</dbReference>
<dbReference type="PRINTS" id="PR00778">
    <property type="entry name" value="HTHARSR"/>
</dbReference>
<evidence type="ECO:0000259" key="5">
    <source>
        <dbReference type="PROSITE" id="PS50987"/>
    </source>
</evidence>
<name>A0A1I0G272_9GAMM</name>
<dbReference type="InterPro" id="IPR011991">
    <property type="entry name" value="ArsR-like_HTH"/>
</dbReference>
<evidence type="ECO:0000313" key="7">
    <source>
        <dbReference type="Proteomes" id="UP000242642"/>
    </source>
</evidence>
<dbReference type="GO" id="GO:0046685">
    <property type="term" value="P:response to arsenic-containing substance"/>
    <property type="evidence" value="ECO:0007669"/>
    <property type="project" value="UniProtKB-KW"/>
</dbReference>
<keyword evidence="1" id="KW-0059">Arsenical resistance</keyword>
<protein>
    <submittedName>
        <fullName evidence="6">Transcriptional regulator, ArsR family</fullName>
    </submittedName>
</protein>
<evidence type="ECO:0000256" key="4">
    <source>
        <dbReference type="ARBA" id="ARBA00023163"/>
    </source>
</evidence>
<accession>A0A1I0G272</accession>
<evidence type="ECO:0000256" key="2">
    <source>
        <dbReference type="ARBA" id="ARBA00023015"/>
    </source>
</evidence>
<keyword evidence="3" id="KW-0238">DNA-binding</keyword>
<dbReference type="EMBL" id="FOHV01000058">
    <property type="protein sequence ID" value="SET64918.1"/>
    <property type="molecule type" value="Genomic_DNA"/>
</dbReference>
<dbReference type="NCBIfam" id="NF033788">
    <property type="entry name" value="HTH_metalloreg"/>
    <property type="match status" value="1"/>
</dbReference>
<dbReference type="Pfam" id="PF01022">
    <property type="entry name" value="HTH_5"/>
    <property type="match status" value="1"/>
</dbReference>
<keyword evidence="7" id="KW-1185">Reference proteome</keyword>